<keyword evidence="3" id="KW-1185">Reference proteome</keyword>
<dbReference type="AlphaFoldDB" id="A0A1Y2F825"/>
<protein>
    <recommendedName>
        <fullName evidence="1">Coiled-coil domain-containing protein</fullName>
    </recommendedName>
</protein>
<comment type="caution">
    <text evidence="2">The sequence shown here is derived from an EMBL/GenBank/DDBJ whole genome shotgun (WGS) entry which is preliminary data.</text>
</comment>
<dbReference type="Proteomes" id="UP000193920">
    <property type="component" value="Unassembled WGS sequence"/>
</dbReference>
<gene>
    <name evidence="2" type="ORF">LY90DRAFT_500439</name>
</gene>
<dbReference type="Pfam" id="PF21035">
    <property type="entry name" value="CCDC138_C"/>
    <property type="match status" value="1"/>
</dbReference>
<dbReference type="OrthoDB" id="2155784at2759"/>
<evidence type="ECO:0000313" key="3">
    <source>
        <dbReference type="Proteomes" id="UP000193920"/>
    </source>
</evidence>
<dbReference type="EMBL" id="MCOG01000013">
    <property type="protein sequence ID" value="ORY80058.1"/>
    <property type="molecule type" value="Genomic_DNA"/>
</dbReference>
<dbReference type="SUPFAM" id="SSF48371">
    <property type="entry name" value="ARM repeat"/>
    <property type="match status" value="1"/>
</dbReference>
<evidence type="ECO:0000313" key="2">
    <source>
        <dbReference type="EMBL" id="ORY80058.1"/>
    </source>
</evidence>
<reference evidence="2 3" key="1">
    <citation type="submission" date="2016-08" db="EMBL/GenBank/DDBJ databases">
        <title>A Parts List for Fungal Cellulosomes Revealed by Comparative Genomics.</title>
        <authorList>
            <consortium name="DOE Joint Genome Institute"/>
            <person name="Haitjema C.H."/>
            <person name="Gilmore S.P."/>
            <person name="Henske J.K."/>
            <person name="Solomon K.V."/>
            <person name="De Groot R."/>
            <person name="Kuo A."/>
            <person name="Mondo S.J."/>
            <person name="Salamov A.A."/>
            <person name="Labutti K."/>
            <person name="Zhao Z."/>
            <person name="Chiniquy J."/>
            <person name="Barry K."/>
            <person name="Brewer H.M."/>
            <person name="Purvine S.O."/>
            <person name="Wright A.T."/>
            <person name="Boxma B."/>
            <person name="Van Alen T."/>
            <person name="Hackstein J.H."/>
            <person name="Baker S.E."/>
            <person name="Grigoriev I.V."/>
            <person name="O'Malley M.A."/>
        </authorList>
    </citation>
    <scope>NUCLEOTIDE SEQUENCE [LARGE SCALE GENOMIC DNA]</scope>
    <source>
        <strain evidence="2 3">G1</strain>
    </source>
</reference>
<feature type="domain" description="Coiled-coil" evidence="1">
    <location>
        <begin position="178"/>
        <end position="278"/>
    </location>
</feature>
<evidence type="ECO:0000259" key="1">
    <source>
        <dbReference type="Pfam" id="PF21035"/>
    </source>
</evidence>
<sequence length="280" mass="32889">MSDNEYCVLWNDIRIKFFKNIELKEMKENINNIFETQSSHFIYLYLEFILDYINQNSLSIEQKFKIANIILKYGTIKSNNASTTTNSITTSSGQISQTTLSYPNFTNSKTLLEIPFNKLKKLSLLTTIVSFDFNYNKNSLIYLNLYLITLFCYEDTVETKEDFLSLLSEYADNISYILIFIFNGLINELTTSEKRISFINNYGVPILMTYFNSYNKYYIYFSSIILVELFSDNKCQAVLLKKFYNDKFFNLCCKILNYNNVNISENICIALQKMASYRLI</sequence>
<dbReference type="InterPro" id="IPR048750">
    <property type="entry name" value="CCDC138_C"/>
</dbReference>
<proteinExistence type="predicted"/>
<organism evidence="2 3">
    <name type="scientific">Neocallimastix californiae</name>
    <dbReference type="NCBI Taxonomy" id="1754190"/>
    <lineage>
        <taxon>Eukaryota</taxon>
        <taxon>Fungi</taxon>
        <taxon>Fungi incertae sedis</taxon>
        <taxon>Chytridiomycota</taxon>
        <taxon>Chytridiomycota incertae sedis</taxon>
        <taxon>Neocallimastigomycetes</taxon>
        <taxon>Neocallimastigales</taxon>
        <taxon>Neocallimastigaceae</taxon>
        <taxon>Neocallimastix</taxon>
    </lineage>
</organism>
<name>A0A1Y2F825_9FUNG</name>
<accession>A0A1Y2F825</accession>
<dbReference type="InterPro" id="IPR016024">
    <property type="entry name" value="ARM-type_fold"/>
</dbReference>